<feature type="non-terminal residue" evidence="2">
    <location>
        <position position="123"/>
    </location>
</feature>
<dbReference type="Pfam" id="PF23001">
    <property type="entry name" value="MBTP1_N"/>
    <property type="match status" value="1"/>
</dbReference>
<evidence type="ECO:0000313" key="3">
    <source>
        <dbReference type="Proteomes" id="UP000838756"/>
    </source>
</evidence>
<dbReference type="AlphaFoldDB" id="A0A8S4R004"/>
<accession>A0A8S4R004</accession>
<protein>
    <submittedName>
        <fullName evidence="2">Jg1061 protein</fullName>
    </submittedName>
</protein>
<dbReference type="InterPro" id="IPR055143">
    <property type="entry name" value="MBTP1_N"/>
</dbReference>
<feature type="non-terminal residue" evidence="2">
    <location>
        <position position="1"/>
    </location>
</feature>
<reference evidence="2" key="1">
    <citation type="submission" date="2022-03" db="EMBL/GenBank/DDBJ databases">
        <authorList>
            <person name="Lindestad O."/>
        </authorList>
    </citation>
    <scope>NUCLEOTIDE SEQUENCE</scope>
</reference>
<dbReference type="EMBL" id="CAKXAJ010020767">
    <property type="protein sequence ID" value="CAH2224674.1"/>
    <property type="molecule type" value="Genomic_DNA"/>
</dbReference>
<dbReference type="OrthoDB" id="1740355at2759"/>
<gene>
    <name evidence="2" type="primary">jg1061</name>
    <name evidence="2" type="ORF">PAEG_LOCUS6899</name>
</gene>
<sequence>VSNWTIVRRNNPAKEYPSDFDVIAFGEGSVDAITALRDHPAVRRVTAQRQVQRTIKYVREDECGPGGCLYSGWRNHKHRARSLHSLRQPRENSGYTSRKLLRTVPRQITSVLKADLLWSLGVT</sequence>
<name>A0A8S4R004_9NEOP</name>
<dbReference type="Proteomes" id="UP000838756">
    <property type="component" value="Unassembled WGS sequence"/>
</dbReference>
<evidence type="ECO:0000259" key="1">
    <source>
        <dbReference type="Pfam" id="PF23001"/>
    </source>
</evidence>
<comment type="caution">
    <text evidence="2">The sequence shown here is derived from an EMBL/GenBank/DDBJ whole genome shotgun (WGS) entry which is preliminary data.</text>
</comment>
<feature type="domain" description="Membrane-bound transcription factor site-1 protease-like N-terminal" evidence="1">
    <location>
        <begin position="1"/>
        <end position="49"/>
    </location>
</feature>
<proteinExistence type="predicted"/>
<evidence type="ECO:0000313" key="2">
    <source>
        <dbReference type="EMBL" id="CAH2224674.1"/>
    </source>
</evidence>
<keyword evidence="3" id="KW-1185">Reference proteome</keyword>
<organism evidence="2 3">
    <name type="scientific">Pararge aegeria aegeria</name>
    <dbReference type="NCBI Taxonomy" id="348720"/>
    <lineage>
        <taxon>Eukaryota</taxon>
        <taxon>Metazoa</taxon>
        <taxon>Ecdysozoa</taxon>
        <taxon>Arthropoda</taxon>
        <taxon>Hexapoda</taxon>
        <taxon>Insecta</taxon>
        <taxon>Pterygota</taxon>
        <taxon>Neoptera</taxon>
        <taxon>Endopterygota</taxon>
        <taxon>Lepidoptera</taxon>
        <taxon>Glossata</taxon>
        <taxon>Ditrysia</taxon>
        <taxon>Papilionoidea</taxon>
        <taxon>Nymphalidae</taxon>
        <taxon>Satyrinae</taxon>
        <taxon>Satyrini</taxon>
        <taxon>Parargina</taxon>
        <taxon>Pararge</taxon>
    </lineage>
</organism>